<proteinExistence type="inferred from homology"/>
<dbReference type="Pfam" id="PF05049">
    <property type="entry name" value="IIGP"/>
    <property type="match status" value="2"/>
</dbReference>
<dbReference type="PANTHER" id="PTHR32341">
    <property type="entry name" value="INTERFERON-INDUCIBLE GTPASE"/>
    <property type="match status" value="1"/>
</dbReference>
<keyword evidence="7" id="KW-1185">Reference proteome</keyword>
<evidence type="ECO:0000313" key="6">
    <source>
        <dbReference type="Ensembl" id="ENSNVIP00000008887.1"/>
    </source>
</evidence>
<dbReference type="GO" id="GO:0035458">
    <property type="term" value="P:cellular response to interferon-beta"/>
    <property type="evidence" value="ECO:0007669"/>
    <property type="project" value="TreeGrafter"/>
</dbReference>
<feature type="domain" description="IRG-type G" evidence="5">
    <location>
        <begin position="474"/>
        <end position="650"/>
    </location>
</feature>
<evidence type="ECO:0000256" key="1">
    <source>
        <dbReference type="ARBA" id="ARBA00005429"/>
    </source>
</evidence>
<name>A0A8C7AKV5_NEOVI</name>
<dbReference type="InterPro" id="IPR027417">
    <property type="entry name" value="P-loop_NTPase"/>
</dbReference>
<reference evidence="6" key="1">
    <citation type="submission" date="2025-08" db="UniProtKB">
        <authorList>
            <consortium name="Ensembl"/>
        </authorList>
    </citation>
    <scope>IDENTIFICATION</scope>
</reference>
<organism evidence="6 7">
    <name type="scientific">Neovison vison</name>
    <name type="common">American mink</name>
    <name type="synonym">Mustela vison</name>
    <dbReference type="NCBI Taxonomy" id="452646"/>
    <lineage>
        <taxon>Eukaryota</taxon>
        <taxon>Metazoa</taxon>
        <taxon>Chordata</taxon>
        <taxon>Craniata</taxon>
        <taxon>Vertebrata</taxon>
        <taxon>Euteleostomi</taxon>
        <taxon>Mammalia</taxon>
        <taxon>Eutheria</taxon>
        <taxon>Laurasiatheria</taxon>
        <taxon>Carnivora</taxon>
        <taxon>Caniformia</taxon>
        <taxon>Musteloidea</taxon>
        <taxon>Mustelidae</taxon>
        <taxon>Mustelinae</taxon>
        <taxon>Neogale</taxon>
    </lineage>
</organism>
<dbReference type="InterPro" id="IPR007743">
    <property type="entry name" value="Immunity-related_GTPase-like"/>
</dbReference>
<evidence type="ECO:0000313" key="7">
    <source>
        <dbReference type="Proteomes" id="UP000694425"/>
    </source>
</evidence>
<protein>
    <recommendedName>
        <fullName evidence="5">IRG-type G domain-containing protein</fullName>
    </recommendedName>
</protein>
<evidence type="ECO:0000259" key="5">
    <source>
        <dbReference type="PROSITE" id="PS51716"/>
    </source>
</evidence>
<dbReference type="Proteomes" id="UP000694425">
    <property type="component" value="Unplaced"/>
</dbReference>
<dbReference type="Gene3D" id="3.40.50.300">
    <property type="entry name" value="P-loop containing nucleotide triphosphate hydrolases"/>
    <property type="match status" value="2"/>
</dbReference>
<keyword evidence="2" id="KW-0547">Nucleotide-binding</keyword>
<keyword evidence="4" id="KW-0342">GTP-binding</keyword>
<feature type="domain" description="IRG-type G" evidence="5">
    <location>
        <begin position="71"/>
        <end position="253"/>
    </location>
</feature>
<keyword evidence="3" id="KW-0378">Hydrolase</keyword>
<evidence type="ECO:0000256" key="4">
    <source>
        <dbReference type="ARBA" id="ARBA00023134"/>
    </source>
</evidence>
<evidence type="ECO:0000256" key="2">
    <source>
        <dbReference type="ARBA" id="ARBA00022741"/>
    </source>
</evidence>
<dbReference type="GO" id="GO:0005789">
    <property type="term" value="C:endoplasmic reticulum membrane"/>
    <property type="evidence" value="ECO:0007669"/>
    <property type="project" value="TreeGrafter"/>
</dbReference>
<dbReference type="GO" id="GO:0005525">
    <property type="term" value="F:GTP binding"/>
    <property type="evidence" value="ECO:0007669"/>
    <property type="project" value="UniProtKB-KW"/>
</dbReference>
<evidence type="ECO:0000256" key="3">
    <source>
        <dbReference type="ARBA" id="ARBA00022801"/>
    </source>
</evidence>
<dbReference type="GO" id="GO:0003924">
    <property type="term" value="F:GTPase activity"/>
    <property type="evidence" value="ECO:0007669"/>
    <property type="project" value="TreeGrafter"/>
</dbReference>
<dbReference type="FunFam" id="3.40.50.300:FF:000541">
    <property type="entry name" value="Immunity related GTPase M"/>
    <property type="match status" value="2"/>
</dbReference>
<accession>A0A8C7AKV5</accession>
<sequence>MSQSSSSSSTPSPAEGGDLVSSLDKLFKDFKLESEMVSQEAITLIQSHLEKGDLQKAVSAISDALRDIDNAPLNIAVIGESGAGTSSFISALLGIGQDDENAAHTGSLEINLERTKYEYKKFPNVMLWDLPSLGTTQLPLHEYLQKMKFGEYDFFIVISATCFKENDLHLTMAIRKMKKHFYFVRTKVDLDLKNLRKLKPSTFNKDEVLQRIRNYYVTQLEKANMGDTNIFLVSSLELSDFDFQRLETMLLRELPIHKHQKHHIFMQYLSTVAEVAIDERRDSLRKKVFLEALKAGTSASSLFMGSFSDNDMEKLEESLSFYRSHFSLDDASLETIAKDFNVSVQKLKANLMSPHLLSVEKDDESLDEKLLRYVEKFCPVSASPFYIEMIFCLQNYFLECVAMDAKKSVNNIMQPSPSLHTPSPTSFTSAGPHHEDWSILSMSDVWNTEKASEEWKLPEIVSAVKETMKTASSASVRIAVTGDSGNGMSSFINALRGIGQEEEDSAPTGVVRTTQKPTLYHLSDMPSVELWDLPGTGAATQSLETYLEEIQFSKYDLFIIIASEQFSMNLVKLAKIIQGQGKRFYVVWTKLDRDLNTRVVSMEQLLQDIQENIRVALQNEGMYEPIIFLVSNFDPSLHGFPELRKRLCKEVSDIRYHEPRQNLSDTFGKIINDKAITFWRQTRSESFQDSFGIQNADYLEKFLNVCHSFFGLDDKSLQEVAQSMGKPMEEFKAIMKSQNLHTVLSRDWILSWTNCNTDTCLYSYCVVVPGSKASLVSCKALSLYLQQLPKSFISKKGYRGWTQRPFYWD</sequence>
<dbReference type="PROSITE" id="PS51716">
    <property type="entry name" value="G_IRG"/>
    <property type="match status" value="2"/>
</dbReference>
<dbReference type="GeneTree" id="ENSGT00950000183007"/>
<comment type="similarity">
    <text evidence="1">Belongs to the TRAFAC class dynamin-like GTPase superfamily. IRG family.</text>
</comment>
<dbReference type="PANTHER" id="PTHR32341:SF15">
    <property type="entry name" value="INTERFERON-GAMMA-INDUCIBLE GTPASE 10-RELATED"/>
    <property type="match status" value="1"/>
</dbReference>
<dbReference type="GO" id="GO:0045087">
    <property type="term" value="P:innate immune response"/>
    <property type="evidence" value="ECO:0007669"/>
    <property type="project" value="TreeGrafter"/>
</dbReference>
<dbReference type="InterPro" id="IPR030385">
    <property type="entry name" value="G_IRG_dom"/>
</dbReference>
<dbReference type="InterPro" id="IPR051515">
    <property type="entry name" value="IRG"/>
</dbReference>
<reference evidence="6" key="2">
    <citation type="submission" date="2025-09" db="UniProtKB">
        <authorList>
            <consortium name="Ensembl"/>
        </authorList>
    </citation>
    <scope>IDENTIFICATION</scope>
</reference>
<dbReference type="SUPFAM" id="SSF52540">
    <property type="entry name" value="P-loop containing nucleoside triphosphate hydrolases"/>
    <property type="match status" value="2"/>
</dbReference>
<dbReference type="Ensembl" id="ENSNVIT00000010407.1">
    <property type="protein sequence ID" value="ENSNVIP00000008887.1"/>
    <property type="gene ID" value="ENSNVIG00000007046.1"/>
</dbReference>
<dbReference type="AlphaFoldDB" id="A0A8C7AKV5"/>
<dbReference type="GO" id="GO:0000045">
    <property type="term" value="P:autophagosome assembly"/>
    <property type="evidence" value="ECO:0007669"/>
    <property type="project" value="TreeGrafter"/>
</dbReference>